<name>A0A3P6Q9X4_DIBLA</name>
<sequence length="35" mass="4040">MLDNRIDMNDRALIYPPARPVKVLLSFLSRSLAPR</sequence>
<dbReference type="EMBL" id="UYRU01007191">
    <property type="protein sequence ID" value="VDK40880.1"/>
    <property type="molecule type" value="Genomic_DNA"/>
</dbReference>
<organism evidence="1 2">
    <name type="scientific">Dibothriocephalus latus</name>
    <name type="common">Fish tapeworm</name>
    <name type="synonym">Diphyllobothrium latum</name>
    <dbReference type="NCBI Taxonomy" id="60516"/>
    <lineage>
        <taxon>Eukaryota</taxon>
        <taxon>Metazoa</taxon>
        <taxon>Spiralia</taxon>
        <taxon>Lophotrochozoa</taxon>
        <taxon>Platyhelminthes</taxon>
        <taxon>Cestoda</taxon>
        <taxon>Eucestoda</taxon>
        <taxon>Diphyllobothriidea</taxon>
        <taxon>Diphyllobothriidae</taxon>
        <taxon>Dibothriocephalus</taxon>
    </lineage>
</organism>
<reference evidence="1 2" key="1">
    <citation type="submission" date="2018-11" db="EMBL/GenBank/DDBJ databases">
        <authorList>
            <consortium name="Pathogen Informatics"/>
        </authorList>
    </citation>
    <scope>NUCLEOTIDE SEQUENCE [LARGE SCALE GENOMIC DNA]</scope>
</reference>
<evidence type="ECO:0000313" key="1">
    <source>
        <dbReference type="EMBL" id="VDK40880.1"/>
    </source>
</evidence>
<proteinExistence type="predicted"/>
<keyword evidence="2" id="KW-1185">Reference proteome</keyword>
<protein>
    <submittedName>
        <fullName evidence="1">Uncharacterized protein</fullName>
    </submittedName>
</protein>
<accession>A0A3P6Q9X4</accession>
<gene>
    <name evidence="1" type="ORF">DILT_LOCUS1186</name>
</gene>
<dbReference type="AlphaFoldDB" id="A0A3P6Q9X4"/>
<evidence type="ECO:0000313" key="2">
    <source>
        <dbReference type="Proteomes" id="UP000281553"/>
    </source>
</evidence>
<dbReference type="Proteomes" id="UP000281553">
    <property type="component" value="Unassembled WGS sequence"/>
</dbReference>